<dbReference type="Proteomes" id="UP000318297">
    <property type="component" value="Unassembled WGS sequence"/>
</dbReference>
<protein>
    <submittedName>
        <fullName evidence="1">Uncharacterized protein</fullName>
    </submittedName>
</protein>
<organism evidence="1 2">
    <name type="scientific">Rudaeicoccus suwonensis</name>
    <dbReference type="NCBI Taxonomy" id="657409"/>
    <lineage>
        <taxon>Bacteria</taxon>
        <taxon>Bacillati</taxon>
        <taxon>Actinomycetota</taxon>
        <taxon>Actinomycetes</taxon>
        <taxon>Micrococcales</taxon>
        <taxon>Dermacoccaceae</taxon>
        <taxon>Rudaeicoccus</taxon>
    </lineage>
</organism>
<proteinExistence type="predicted"/>
<sequence length="217" mass="23827">MSTEQQALPIYAVAQRDGSKVTIDLTSRGAFNDFEFTAHRNGINAYFSAYHTGEAAIFAHVLNRYLADISCEQRVASIAEVRTELARITVGRTATERGEDCFGPLLINVLERRVEFAALTQARYPTSNCDGSAIVVTPTTYGLDVTLSKLDAAAHFTFSWPTKNLWQLLAGMAWRSYARPNYKFSQFSRIPTVECQKALNIAHGVAENGGGANPLNA</sequence>
<dbReference type="AlphaFoldDB" id="A0A561E3Z1"/>
<evidence type="ECO:0000313" key="2">
    <source>
        <dbReference type="Proteomes" id="UP000318297"/>
    </source>
</evidence>
<keyword evidence="2" id="KW-1185">Reference proteome</keyword>
<gene>
    <name evidence="1" type="ORF">BKA23_2657</name>
</gene>
<name>A0A561E3Z1_9MICO</name>
<dbReference type="RefSeq" id="WP_145229166.1">
    <property type="nucleotide sequence ID" value="NZ_VIVQ01000002.1"/>
</dbReference>
<comment type="caution">
    <text evidence="1">The sequence shown here is derived from an EMBL/GenBank/DDBJ whole genome shotgun (WGS) entry which is preliminary data.</text>
</comment>
<dbReference type="EMBL" id="VIVQ01000002">
    <property type="protein sequence ID" value="TWE10301.1"/>
    <property type="molecule type" value="Genomic_DNA"/>
</dbReference>
<accession>A0A561E3Z1</accession>
<reference evidence="1 2" key="1">
    <citation type="submission" date="2019-06" db="EMBL/GenBank/DDBJ databases">
        <title>Sequencing the genomes of 1000 actinobacteria strains.</title>
        <authorList>
            <person name="Klenk H.-P."/>
        </authorList>
    </citation>
    <scope>NUCLEOTIDE SEQUENCE [LARGE SCALE GENOMIC DNA]</scope>
    <source>
        <strain evidence="1 2">DSM 19560</strain>
    </source>
</reference>
<evidence type="ECO:0000313" key="1">
    <source>
        <dbReference type="EMBL" id="TWE10301.1"/>
    </source>
</evidence>